<reference evidence="2" key="1">
    <citation type="submission" date="2013-03" db="EMBL/GenBank/DDBJ databases">
        <title>The Genome Sequence of Anopheles dirus WRAIR2.</title>
        <authorList>
            <consortium name="The Broad Institute Genomics Platform"/>
            <person name="Neafsey D.E."/>
            <person name="Walton C."/>
            <person name="Walker B."/>
            <person name="Young S.K."/>
            <person name="Zeng Q."/>
            <person name="Gargeya S."/>
            <person name="Fitzgerald M."/>
            <person name="Haas B."/>
            <person name="Abouelleil A."/>
            <person name="Allen A.W."/>
            <person name="Alvarado L."/>
            <person name="Arachchi H.M."/>
            <person name="Berlin A.M."/>
            <person name="Chapman S.B."/>
            <person name="Gainer-Dewar J."/>
            <person name="Goldberg J."/>
            <person name="Griggs A."/>
            <person name="Gujja S."/>
            <person name="Hansen M."/>
            <person name="Howarth C."/>
            <person name="Imamovic A."/>
            <person name="Ireland A."/>
            <person name="Larimer J."/>
            <person name="McCowan C."/>
            <person name="Murphy C."/>
            <person name="Pearson M."/>
            <person name="Poon T.W."/>
            <person name="Priest M."/>
            <person name="Roberts A."/>
            <person name="Saif S."/>
            <person name="Shea T."/>
            <person name="Sisk P."/>
            <person name="Sykes S."/>
            <person name="Wortman J."/>
            <person name="Nusbaum C."/>
            <person name="Birren B."/>
        </authorList>
    </citation>
    <scope>NUCLEOTIDE SEQUENCE [LARGE SCALE GENOMIC DNA]</scope>
    <source>
        <strain evidence="2">WRAIR2</strain>
    </source>
</reference>
<dbReference type="Proteomes" id="UP000075884">
    <property type="component" value="Unassembled WGS sequence"/>
</dbReference>
<dbReference type="EnsemblMetazoa" id="ADIR007159-RA">
    <property type="protein sequence ID" value="ADIR007159-PA"/>
    <property type="gene ID" value="ADIR007159"/>
</dbReference>
<accession>A0A182NHN6</accession>
<protein>
    <recommendedName>
        <fullName evidence="3">HSF-type DNA-binding domain-containing protein</fullName>
    </recommendedName>
</protein>
<evidence type="ECO:0000313" key="2">
    <source>
        <dbReference type="Proteomes" id="UP000075884"/>
    </source>
</evidence>
<reference evidence="1" key="2">
    <citation type="submission" date="2020-05" db="UniProtKB">
        <authorList>
            <consortium name="EnsemblMetazoa"/>
        </authorList>
    </citation>
    <scope>IDENTIFICATION</scope>
    <source>
        <strain evidence="1">WRAIR2</strain>
    </source>
</reference>
<keyword evidence="2" id="KW-1185">Reference proteome</keyword>
<dbReference type="AlphaFoldDB" id="A0A182NHN6"/>
<evidence type="ECO:0000313" key="1">
    <source>
        <dbReference type="EnsemblMetazoa" id="ADIR007159-PA"/>
    </source>
</evidence>
<name>A0A182NHN6_9DIPT</name>
<dbReference type="VEuPathDB" id="VectorBase:ADIR007159"/>
<evidence type="ECO:0008006" key="3">
    <source>
        <dbReference type="Google" id="ProtNLM"/>
    </source>
</evidence>
<sequence length="369" mass="41652">MELPCKIESDEMEWQLLPYEAVENFRFELKLWLATICDEIDYLRWNRDQTVLVVNVASMEKSWRTEPVSMFLCRRVSDFLWLLHHSGFEACAVERLDKSERNALGSDCLYYVHPQFIGSNVDIFTAWIADAFGRVHANGGGSCTVPRAGFRRRRQMNEFSSTMSKLMLEMKLVEANLREKVAHGAPVPIPPRYEDMGVLDTPSYAVAKEIAGYYGAVSASDVSECLGSLIPVYYDGSEEETNVTEEIKREEPDWQEVSKNIAIVGNVGNVESEAEAVRYVDHVEKLYEGIDIFDIATLDSCKKEDVEIHEIYEISDDNVELEVTVEPKEENSDTLPYSLGEAASAQAAGNMPDYLTQSVKALITPLDID</sequence>
<organism evidence="1 2">
    <name type="scientific">Anopheles dirus</name>
    <dbReference type="NCBI Taxonomy" id="7168"/>
    <lineage>
        <taxon>Eukaryota</taxon>
        <taxon>Metazoa</taxon>
        <taxon>Ecdysozoa</taxon>
        <taxon>Arthropoda</taxon>
        <taxon>Hexapoda</taxon>
        <taxon>Insecta</taxon>
        <taxon>Pterygota</taxon>
        <taxon>Neoptera</taxon>
        <taxon>Endopterygota</taxon>
        <taxon>Diptera</taxon>
        <taxon>Nematocera</taxon>
        <taxon>Culicoidea</taxon>
        <taxon>Culicidae</taxon>
        <taxon>Anophelinae</taxon>
        <taxon>Anopheles</taxon>
    </lineage>
</organism>
<proteinExistence type="predicted"/>